<evidence type="ECO:0000256" key="7">
    <source>
        <dbReference type="ARBA" id="ARBA00023002"/>
    </source>
</evidence>
<dbReference type="RefSeq" id="WP_183394145.1">
    <property type="nucleotide sequence ID" value="NZ_JACIDR010000001.1"/>
</dbReference>
<comment type="cofactor">
    <cofactor evidence="2 11">
        <name>thiamine diphosphate</name>
        <dbReference type="ChEBI" id="CHEBI:58937"/>
    </cofactor>
</comment>
<sequence length="492" mass="51829">MPIEVLMPALSPTMEAGKLAKWLKKEGDAVKSGDVIAEIETDKATMEVESVDEGTLGKILIEEGAEDVRVNTPIALILGEGEDAGALSDGAAQAGAKQQKTDAEPPADEPTSGGEAAAKSAVEGAAKDEAGGKQSPQEAKATGSAAAAPPQPEALPEPDVPEGTEMVSLTVREALRDAMAEEMRADERVFLMGEEVAEYQGAYKVSQGLLDEFGPERVIDTPITEHGFAGVGVGAALAGLKPIVEFMTFNFAMQAMDQIINSAAKTNYMSGGQMSCSIVFRGPNGAAARVAAQHSQDYSAWYSSVPGLIVVAPYTAADFKGLLKAAIRDENPVVFLENEILYGQSSPVPKLDDYVVPIGKAKIARPGKDVTIVAWSIGMTYALKAAEELAKEGIEAEVIDLRTLRPMDTDTIIASVKKTGRCVTVEEGWAQSGVGAEIAARIMERAFDWLDAPVTRVSGKDVPMPYAANLEKLALPSVAEVVEAAKAVCYRS</sequence>
<dbReference type="PANTHER" id="PTHR11624">
    <property type="entry name" value="DEHYDROGENASE RELATED"/>
    <property type="match status" value="1"/>
</dbReference>
<keyword evidence="15" id="KW-1185">Reference proteome</keyword>
<dbReference type="InterPro" id="IPR003016">
    <property type="entry name" value="2-oxoA_DH_lipoyl-BS"/>
</dbReference>
<dbReference type="Proteomes" id="UP000528964">
    <property type="component" value="Unassembled WGS sequence"/>
</dbReference>
<comment type="catalytic activity">
    <reaction evidence="11">
        <text>N(6)-[(R)-lipoyl]-L-lysyl-[protein] + pyruvate + H(+) = N(6)-[(R)-S(8)-acetyldihydrolipoyl]-L-lysyl-[protein] + CO2</text>
        <dbReference type="Rhea" id="RHEA:19189"/>
        <dbReference type="Rhea" id="RHEA-COMP:10474"/>
        <dbReference type="Rhea" id="RHEA-COMP:10478"/>
        <dbReference type="ChEBI" id="CHEBI:15361"/>
        <dbReference type="ChEBI" id="CHEBI:15378"/>
        <dbReference type="ChEBI" id="CHEBI:16526"/>
        <dbReference type="ChEBI" id="CHEBI:83099"/>
        <dbReference type="ChEBI" id="CHEBI:83111"/>
        <dbReference type="EC" id="1.2.4.1"/>
    </reaction>
</comment>
<dbReference type="FunFam" id="2.40.50.100:FF:000010">
    <property type="entry name" value="Acetyltransferase component of pyruvate dehydrogenase complex"/>
    <property type="match status" value="1"/>
</dbReference>
<dbReference type="SUPFAM" id="SSF52922">
    <property type="entry name" value="TK C-terminal domain-like"/>
    <property type="match status" value="1"/>
</dbReference>
<dbReference type="EMBL" id="JACIDR010000001">
    <property type="protein sequence ID" value="MBB3972361.1"/>
    <property type="molecule type" value="Genomic_DNA"/>
</dbReference>
<dbReference type="PANTHER" id="PTHR11624:SF96">
    <property type="entry name" value="PYRUVATE DEHYDROGENASE E1 COMPONENT SUBUNIT BETA, MITOCHONDRIAL"/>
    <property type="match status" value="1"/>
</dbReference>
<organism evidence="14 15">
    <name type="scientific">Hansschlegelia beijingensis</name>
    <dbReference type="NCBI Taxonomy" id="1133344"/>
    <lineage>
        <taxon>Bacteria</taxon>
        <taxon>Pseudomonadati</taxon>
        <taxon>Pseudomonadota</taxon>
        <taxon>Alphaproteobacteria</taxon>
        <taxon>Hyphomicrobiales</taxon>
        <taxon>Methylopilaceae</taxon>
        <taxon>Hansschlegelia</taxon>
    </lineage>
</organism>
<feature type="region of interest" description="Disordered" evidence="12">
    <location>
        <begin position="87"/>
        <end position="163"/>
    </location>
</feature>
<dbReference type="GO" id="GO:0006086">
    <property type="term" value="P:pyruvate decarboxylation to acetyl-CoA"/>
    <property type="evidence" value="ECO:0007669"/>
    <property type="project" value="InterPro"/>
</dbReference>
<dbReference type="AlphaFoldDB" id="A0A7W6GE07"/>
<dbReference type="InterPro" id="IPR027110">
    <property type="entry name" value="PDHB_mito-type"/>
</dbReference>
<dbReference type="InterPro" id="IPR000089">
    <property type="entry name" value="Biotin_lipoyl"/>
</dbReference>
<dbReference type="EC" id="1.2.4.1" evidence="4 11"/>
<dbReference type="GO" id="GO:0004739">
    <property type="term" value="F:pyruvate dehydrogenase (acetyl-transferring) activity"/>
    <property type="evidence" value="ECO:0007669"/>
    <property type="project" value="UniProtKB-UniRule"/>
</dbReference>
<dbReference type="PROSITE" id="PS00189">
    <property type="entry name" value="LIPOYL"/>
    <property type="match status" value="1"/>
</dbReference>
<name>A0A7W6GE07_9HYPH</name>
<dbReference type="Gene3D" id="3.40.50.970">
    <property type="match status" value="1"/>
</dbReference>
<dbReference type="PROSITE" id="PS50968">
    <property type="entry name" value="BIOTINYL_LIPOYL"/>
    <property type="match status" value="1"/>
</dbReference>
<keyword evidence="8 11" id="KW-0786">Thiamine pyrophosphate</keyword>
<dbReference type="Gene3D" id="2.40.50.100">
    <property type="match status" value="1"/>
</dbReference>
<accession>A0A7W6GE07</accession>
<evidence type="ECO:0000256" key="11">
    <source>
        <dbReference type="RuleBase" id="RU364074"/>
    </source>
</evidence>
<comment type="function">
    <text evidence="10">The pyruvate dehydrogenase complex catalyzes the overall conversion of pyruvate to acetyl-CoA and CO(2). It contains multiple copies of three enzymatic components: pyruvate dehydrogenase (E1), dihydrolipoamide acetyltransferase (E2) and lipoamide dehydrogenase (E3).</text>
</comment>
<dbReference type="SUPFAM" id="SSF51230">
    <property type="entry name" value="Single hybrid motif"/>
    <property type="match status" value="1"/>
</dbReference>
<feature type="domain" description="Lipoyl-binding" evidence="13">
    <location>
        <begin position="2"/>
        <end position="78"/>
    </location>
</feature>
<dbReference type="NCBIfam" id="NF008854">
    <property type="entry name" value="PRK11892.1"/>
    <property type="match status" value="1"/>
</dbReference>
<keyword evidence="9 11" id="KW-0670">Pyruvate</keyword>
<dbReference type="SUPFAM" id="SSF52518">
    <property type="entry name" value="Thiamin diphosphate-binding fold (THDP-binding)"/>
    <property type="match status" value="1"/>
</dbReference>
<protein>
    <recommendedName>
        <fullName evidence="5 11">Pyruvate dehydrogenase E1 component subunit beta</fullName>
        <ecNumber evidence="4 11">1.2.4.1</ecNumber>
    </recommendedName>
</protein>
<evidence type="ECO:0000259" key="13">
    <source>
        <dbReference type="PROSITE" id="PS50968"/>
    </source>
</evidence>
<evidence type="ECO:0000256" key="6">
    <source>
        <dbReference type="ARBA" id="ARBA00022823"/>
    </source>
</evidence>
<evidence type="ECO:0000256" key="2">
    <source>
        <dbReference type="ARBA" id="ARBA00001964"/>
    </source>
</evidence>
<dbReference type="InterPro" id="IPR011053">
    <property type="entry name" value="Single_hybrid_motif"/>
</dbReference>
<comment type="function">
    <text evidence="11">The pyruvate dehydrogenase complex catalyzes the overall conversion of pyruvate to acetyl-CoA and CO2.</text>
</comment>
<keyword evidence="6" id="KW-0450">Lipoyl</keyword>
<dbReference type="InterPro" id="IPR009014">
    <property type="entry name" value="Transketo_C/PFOR_II"/>
</dbReference>
<comment type="caution">
    <text evidence="14">The sequence shown here is derived from an EMBL/GenBank/DDBJ whole genome shotgun (WGS) entry which is preliminary data.</text>
</comment>
<dbReference type="NCBIfam" id="NF006667">
    <property type="entry name" value="PRK09212.1"/>
    <property type="match status" value="1"/>
</dbReference>
<dbReference type="InterPro" id="IPR029061">
    <property type="entry name" value="THDP-binding"/>
</dbReference>
<reference evidence="14 15" key="1">
    <citation type="submission" date="2020-08" db="EMBL/GenBank/DDBJ databases">
        <title>Genomic Encyclopedia of Type Strains, Phase IV (KMG-IV): sequencing the most valuable type-strain genomes for metagenomic binning, comparative biology and taxonomic classification.</title>
        <authorList>
            <person name="Goeker M."/>
        </authorList>
    </citation>
    <scope>NUCLEOTIDE SEQUENCE [LARGE SCALE GENOMIC DNA]</scope>
    <source>
        <strain evidence="14 15">DSM 25481</strain>
    </source>
</reference>
<evidence type="ECO:0000256" key="1">
    <source>
        <dbReference type="ARBA" id="ARBA00001938"/>
    </source>
</evidence>
<dbReference type="Pfam" id="PF02779">
    <property type="entry name" value="Transket_pyr"/>
    <property type="match status" value="1"/>
</dbReference>
<evidence type="ECO:0000256" key="3">
    <source>
        <dbReference type="ARBA" id="ARBA00011870"/>
    </source>
</evidence>
<dbReference type="FunFam" id="3.40.50.920:FF:000001">
    <property type="entry name" value="Pyruvate dehydrogenase E1 beta subunit"/>
    <property type="match status" value="1"/>
</dbReference>
<dbReference type="Gene3D" id="3.40.50.920">
    <property type="match status" value="1"/>
</dbReference>
<evidence type="ECO:0000256" key="9">
    <source>
        <dbReference type="ARBA" id="ARBA00023317"/>
    </source>
</evidence>
<dbReference type="InterPro" id="IPR005475">
    <property type="entry name" value="Transketolase-like_Pyr-bd"/>
</dbReference>
<feature type="compositionally biased region" description="Low complexity" evidence="12">
    <location>
        <begin position="112"/>
        <end position="124"/>
    </location>
</feature>
<dbReference type="SMART" id="SM00861">
    <property type="entry name" value="Transket_pyr"/>
    <property type="match status" value="1"/>
</dbReference>
<proteinExistence type="predicted"/>
<evidence type="ECO:0000256" key="5">
    <source>
        <dbReference type="ARBA" id="ARBA00016138"/>
    </source>
</evidence>
<dbReference type="CDD" id="cd07036">
    <property type="entry name" value="TPP_PYR_E1-PDHc-beta_like"/>
    <property type="match status" value="1"/>
</dbReference>
<dbReference type="Pfam" id="PF02780">
    <property type="entry name" value="Transketolase_C"/>
    <property type="match status" value="1"/>
</dbReference>
<evidence type="ECO:0000256" key="10">
    <source>
        <dbReference type="ARBA" id="ARBA00025211"/>
    </source>
</evidence>
<feature type="compositionally biased region" description="Low complexity" evidence="12">
    <location>
        <begin position="139"/>
        <end position="148"/>
    </location>
</feature>
<dbReference type="Pfam" id="PF00364">
    <property type="entry name" value="Biotin_lipoyl"/>
    <property type="match status" value="1"/>
</dbReference>
<dbReference type="InterPro" id="IPR033248">
    <property type="entry name" value="Transketolase_C"/>
</dbReference>
<evidence type="ECO:0000256" key="12">
    <source>
        <dbReference type="SAM" id="MobiDB-lite"/>
    </source>
</evidence>
<evidence type="ECO:0000256" key="8">
    <source>
        <dbReference type="ARBA" id="ARBA00023052"/>
    </source>
</evidence>
<comment type="subunit">
    <text evidence="3">Heterodimer of an alpha and a beta chain.</text>
</comment>
<evidence type="ECO:0000313" key="14">
    <source>
        <dbReference type="EMBL" id="MBB3972361.1"/>
    </source>
</evidence>
<keyword evidence="7 11" id="KW-0560">Oxidoreductase</keyword>
<comment type="cofactor">
    <cofactor evidence="1">
        <name>(R)-lipoate</name>
        <dbReference type="ChEBI" id="CHEBI:83088"/>
    </cofactor>
</comment>
<evidence type="ECO:0000256" key="4">
    <source>
        <dbReference type="ARBA" id="ARBA00012281"/>
    </source>
</evidence>
<gene>
    <name evidence="14" type="ORF">GGR24_000994</name>
</gene>
<evidence type="ECO:0000313" key="15">
    <source>
        <dbReference type="Proteomes" id="UP000528964"/>
    </source>
</evidence>
<dbReference type="FunFam" id="3.40.50.970:FF:000001">
    <property type="entry name" value="Pyruvate dehydrogenase E1 beta subunit"/>
    <property type="match status" value="1"/>
</dbReference>
<dbReference type="CDD" id="cd06849">
    <property type="entry name" value="lipoyl_domain"/>
    <property type="match status" value="1"/>
</dbReference>